<dbReference type="NCBIfam" id="TIGR00364">
    <property type="entry name" value="7-cyano-7-deazaguanine synthase QueC"/>
    <property type="match status" value="1"/>
</dbReference>
<gene>
    <name evidence="11 12" type="primary">queC</name>
    <name evidence="12" type="ORF">GQF02_08165</name>
</gene>
<comment type="pathway">
    <text evidence="1 11">Purine metabolism; 7-cyano-7-deazaguanine biosynthesis.</text>
</comment>
<dbReference type="SUPFAM" id="SSF52402">
    <property type="entry name" value="Adenine nucleotide alpha hydrolases-like"/>
    <property type="match status" value="1"/>
</dbReference>
<feature type="binding site" evidence="11">
    <location>
        <position position="204"/>
    </location>
    <ligand>
        <name>Zn(2+)</name>
        <dbReference type="ChEBI" id="CHEBI:29105"/>
    </ligand>
</feature>
<dbReference type="HAMAP" id="MF_01633">
    <property type="entry name" value="QueC"/>
    <property type="match status" value="1"/>
</dbReference>
<evidence type="ECO:0000256" key="7">
    <source>
        <dbReference type="ARBA" id="ARBA00022840"/>
    </source>
</evidence>
<evidence type="ECO:0000313" key="13">
    <source>
        <dbReference type="Proteomes" id="UP000467214"/>
    </source>
</evidence>
<keyword evidence="2 11" id="KW-0436">Ligase</keyword>
<dbReference type="Gene3D" id="3.40.50.620">
    <property type="entry name" value="HUPs"/>
    <property type="match status" value="1"/>
</dbReference>
<name>A0A845BKT1_9NEIS</name>
<sequence>MSHTPLEPDRALVVLSGGQDSTTCLYWALSRFPHVETVTFDYGQRHRVELDCARTIAAMAGVRHTILPIDTFAAMGGNALTDAAIAPEDGVRSDGALPNTFVPGRNLIFLTFAAAHAWQRGIANVVNGVAQTDYSGYPDCRENTLKALELAINLGMDSRITLHAPLMFMSKAQTVHLAEEVGALDALAYSHTCYQGAVPPCGECASCLLRAKGFAEAGVADPLVVRVGGC</sequence>
<evidence type="ECO:0000256" key="1">
    <source>
        <dbReference type="ARBA" id="ARBA00005061"/>
    </source>
</evidence>
<keyword evidence="7 11" id="KW-0067">ATP-binding</keyword>
<dbReference type="AlphaFoldDB" id="A0A845BKT1"/>
<feature type="binding site" evidence="11">
    <location>
        <begin position="15"/>
        <end position="25"/>
    </location>
    <ligand>
        <name>ATP</name>
        <dbReference type="ChEBI" id="CHEBI:30616"/>
    </ligand>
</feature>
<evidence type="ECO:0000256" key="4">
    <source>
        <dbReference type="ARBA" id="ARBA00022741"/>
    </source>
</evidence>
<dbReference type="CDD" id="cd01995">
    <property type="entry name" value="QueC-like"/>
    <property type="match status" value="1"/>
</dbReference>
<feature type="binding site" evidence="11">
    <location>
        <position position="207"/>
    </location>
    <ligand>
        <name>Zn(2+)</name>
        <dbReference type="ChEBI" id="CHEBI:29105"/>
    </ligand>
</feature>
<evidence type="ECO:0000256" key="3">
    <source>
        <dbReference type="ARBA" id="ARBA00022723"/>
    </source>
</evidence>
<dbReference type="Proteomes" id="UP000467214">
    <property type="component" value="Unassembled WGS sequence"/>
</dbReference>
<proteinExistence type="inferred from homology"/>
<dbReference type="InterPro" id="IPR018317">
    <property type="entry name" value="QueC"/>
</dbReference>
<comment type="catalytic activity">
    <reaction evidence="10 11">
        <text>7-carboxy-7-carbaguanine + NH4(+) + 2 ATP = 7-cyano-7-carbaguanine + 2 AMP + 2 diphosphate + 2 H(+)</text>
        <dbReference type="Rhea" id="RHEA:27982"/>
        <dbReference type="ChEBI" id="CHEBI:15378"/>
        <dbReference type="ChEBI" id="CHEBI:28938"/>
        <dbReference type="ChEBI" id="CHEBI:30616"/>
        <dbReference type="ChEBI" id="CHEBI:33019"/>
        <dbReference type="ChEBI" id="CHEBI:45075"/>
        <dbReference type="ChEBI" id="CHEBI:61036"/>
        <dbReference type="ChEBI" id="CHEBI:456215"/>
        <dbReference type="EC" id="6.3.4.20"/>
    </reaction>
</comment>
<dbReference type="PANTHER" id="PTHR42914">
    <property type="entry name" value="7-CYANO-7-DEAZAGUANINE SYNTHASE"/>
    <property type="match status" value="1"/>
</dbReference>
<comment type="cofactor">
    <cofactor evidence="11">
        <name>Zn(2+)</name>
        <dbReference type="ChEBI" id="CHEBI:29105"/>
    </cofactor>
    <text evidence="11">Binds 1 zinc ion per subunit.</text>
</comment>
<dbReference type="GO" id="GO:0008270">
    <property type="term" value="F:zinc ion binding"/>
    <property type="evidence" value="ECO:0007669"/>
    <property type="project" value="UniProtKB-UniRule"/>
</dbReference>
<keyword evidence="5 11" id="KW-0671">Queuosine biosynthesis</keyword>
<keyword evidence="6 11" id="KW-0862">Zinc</keyword>
<feature type="binding site" evidence="11">
    <location>
        <position position="193"/>
    </location>
    <ligand>
        <name>Zn(2+)</name>
        <dbReference type="ChEBI" id="CHEBI:29105"/>
    </ligand>
</feature>
<keyword evidence="4 11" id="KW-0547">Nucleotide-binding</keyword>
<comment type="similarity">
    <text evidence="8 11">Belongs to the QueC family.</text>
</comment>
<feature type="binding site" evidence="11">
    <location>
        <position position="201"/>
    </location>
    <ligand>
        <name>Zn(2+)</name>
        <dbReference type="ChEBI" id="CHEBI:29105"/>
    </ligand>
</feature>
<dbReference type="EMBL" id="WSSB01000006">
    <property type="protein sequence ID" value="MXR36945.1"/>
    <property type="molecule type" value="Genomic_DNA"/>
</dbReference>
<dbReference type="GO" id="GO:0016879">
    <property type="term" value="F:ligase activity, forming carbon-nitrogen bonds"/>
    <property type="evidence" value="ECO:0007669"/>
    <property type="project" value="UniProtKB-UniRule"/>
</dbReference>
<comment type="caution">
    <text evidence="12">The sequence shown here is derived from an EMBL/GenBank/DDBJ whole genome shotgun (WGS) entry which is preliminary data.</text>
</comment>
<evidence type="ECO:0000256" key="10">
    <source>
        <dbReference type="ARBA" id="ARBA00047890"/>
    </source>
</evidence>
<comment type="function">
    <text evidence="11">Catalyzes the ATP-dependent conversion of 7-carboxy-7-deazaguanine (CDG) to 7-cyano-7-deazaguanine (preQ(0)).</text>
</comment>
<dbReference type="GO" id="GO:0008616">
    <property type="term" value="P:tRNA queuosine(34) biosynthetic process"/>
    <property type="evidence" value="ECO:0007669"/>
    <property type="project" value="UniProtKB-UniRule"/>
</dbReference>
<dbReference type="RefSeq" id="WP_160796263.1">
    <property type="nucleotide sequence ID" value="NZ_WSSB01000006.1"/>
</dbReference>
<dbReference type="Pfam" id="PF06508">
    <property type="entry name" value="QueC"/>
    <property type="match status" value="1"/>
</dbReference>
<evidence type="ECO:0000256" key="9">
    <source>
        <dbReference type="ARBA" id="ARBA00039149"/>
    </source>
</evidence>
<evidence type="ECO:0000256" key="5">
    <source>
        <dbReference type="ARBA" id="ARBA00022785"/>
    </source>
</evidence>
<evidence type="ECO:0000256" key="6">
    <source>
        <dbReference type="ARBA" id="ARBA00022833"/>
    </source>
</evidence>
<evidence type="ECO:0000256" key="8">
    <source>
        <dbReference type="ARBA" id="ARBA00037993"/>
    </source>
</evidence>
<evidence type="ECO:0000256" key="2">
    <source>
        <dbReference type="ARBA" id="ARBA00022598"/>
    </source>
</evidence>
<dbReference type="InterPro" id="IPR014729">
    <property type="entry name" value="Rossmann-like_a/b/a_fold"/>
</dbReference>
<dbReference type="EC" id="6.3.4.20" evidence="9 11"/>
<accession>A0A845BKT1</accession>
<keyword evidence="3 11" id="KW-0479">Metal-binding</keyword>
<organism evidence="12 13">
    <name type="scientific">Craterilacuibacter sinensis</name>
    <dbReference type="NCBI Taxonomy" id="2686017"/>
    <lineage>
        <taxon>Bacteria</taxon>
        <taxon>Pseudomonadati</taxon>
        <taxon>Pseudomonadota</taxon>
        <taxon>Betaproteobacteria</taxon>
        <taxon>Neisseriales</taxon>
        <taxon>Neisseriaceae</taxon>
        <taxon>Craterilacuibacter</taxon>
    </lineage>
</organism>
<reference evidence="12 13" key="1">
    <citation type="submission" date="2019-12" db="EMBL/GenBank/DDBJ databases">
        <title>Neisseriaceae gen. nov. sp. Genome sequencing and assembly.</title>
        <authorList>
            <person name="Liu Z."/>
            <person name="Li A."/>
        </authorList>
    </citation>
    <scope>NUCLEOTIDE SEQUENCE [LARGE SCALE GENOMIC DNA]</scope>
    <source>
        <strain evidence="12 13">B2N2-7</strain>
    </source>
</reference>
<dbReference type="UniPathway" id="UPA00391"/>
<dbReference type="PANTHER" id="PTHR42914:SF1">
    <property type="entry name" value="7-CYANO-7-DEAZAGUANINE SYNTHASE"/>
    <property type="match status" value="1"/>
</dbReference>
<dbReference type="PIRSF" id="PIRSF006293">
    <property type="entry name" value="ExsB"/>
    <property type="match status" value="1"/>
</dbReference>
<evidence type="ECO:0000256" key="11">
    <source>
        <dbReference type="HAMAP-Rule" id="MF_01633"/>
    </source>
</evidence>
<protein>
    <recommendedName>
        <fullName evidence="9 11">7-cyano-7-deazaguanine synthase</fullName>
        <ecNumber evidence="9 11">6.3.4.20</ecNumber>
    </recommendedName>
    <alternativeName>
        <fullName evidence="11">7-cyano-7-carbaguanine synthase</fullName>
    </alternativeName>
    <alternativeName>
        <fullName evidence="11">PreQ(0) synthase</fullName>
    </alternativeName>
    <alternativeName>
        <fullName evidence="11">Queuosine biosynthesis protein QueC</fullName>
    </alternativeName>
</protein>
<dbReference type="GO" id="GO:0005524">
    <property type="term" value="F:ATP binding"/>
    <property type="evidence" value="ECO:0007669"/>
    <property type="project" value="UniProtKB-UniRule"/>
</dbReference>
<keyword evidence="13" id="KW-1185">Reference proteome</keyword>
<evidence type="ECO:0000313" key="12">
    <source>
        <dbReference type="EMBL" id="MXR36945.1"/>
    </source>
</evidence>